<proteinExistence type="predicted"/>
<comment type="caution">
    <text evidence="1">The sequence shown here is derived from an EMBL/GenBank/DDBJ whole genome shotgun (WGS) entry which is preliminary data.</text>
</comment>
<dbReference type="EMBL" id="VSSQ01053393">
    <property type="protein sequence ID" value="MPN07416.1"/>
    <property type="molecule type" value="Genomic_DNA"/>
</dbReference>
<sequence>MVIQIDDLLLPASLECSEELFNRDTTARTVSGRLITKLDPAEKWRVSVLFETDTLALSYQASFYTKCLAMRQTAKNIVFISPYDGTEKTISAKCISRLTPQAVNLYVGAPQVYSKIGAVFEEI</sequence>
<dbReference type="AlphaFoldDB" id="A0A645F166"/>
<organism evidence="1">
    <name type="scientific">bioreactor metagenome</name>
    <dbReference type="NCBI Taxonomy" id="1076179"/>
    <lineage>
        <taxon>unclassified sequences</taxon>
        <taxon>metagenomes</taxon>
        <taxon>ecological metagenomes</taxon>
    </lineage>
</organism>
<protein>
    <submittedName>
        <fullName evidence="1">Uncharacterized protein</fullName>
    </submittedName>
</protein>
<gene>
    <name evidence="1" type="ORF">SDC9_154686</name>
</gene>
<evidence type="ECO:0000313" key="1">
    <source>
        <dbReference type="EMBL" id="MPN07416.1"/>
    </source>
</evidence>
<reference evidence="1" key="1">
    <citation type="submission" date="2019-08" db="EMBL/GenBank/DDBJ databases">
        <authorList>
            <person name="Kucharzyk K."/>
            <person name="Murdoch R.W."/>
            <person name="Higgins S."/>
            <person name="Loffler F."/>
        </authorList>
    </citation>
    <scope>NUCLEOTIDE SEQUENCE</scope>
</reference>
<name>A0A645F166_9ZZZZ</name>
<accession>A0A645F166</accession>